<keyword evidence="2" id="KW-1185">Reference proteome</keyword>
<reference evidence="1" key="1">
    <citation type="submission" date="2021-06" db="EMBL/GenBank/DDBJ databases">
        <authorList>
            <person name="Kallberg Y."/>
            <person name="Tangrot J."/>
            <person name="Rosling A."/>
        </authorList>
    </citation>
    <scope>NUCLEOTIDE SEQUENCE</scope>
    <source>
        <strain evidence="1">MA461A</strain>
    </source>
</reference>
<proteinExistence type="predicted"/>
<name>A0ACA9SNK2_9GLOM</name>
<accession>A0ACA9SNK2</accession>
<feature type="non-terminal residue" evidence="1">
    <location>
        <position position="1"/>
    </location>
</feature>
<evidence type="ECO:0000313" key="2">
    <source>
        <dbReference type="Proteomes" id="UP000789920"/>
    </source>
</evidence>
<protein>
    <submittedName>
        <fullName evidence="1">16487_t:CDS:1</fullName>
    </submittedName>
</protein>
<sequence>QAYKDLYNPSDPDNPNSETFLLLIIKYDFVSDEECSASSSASFSAISEVAIQENYNKLSSDNDNENDR</sequence>
<comment type="caution">
    <text evidence="1">The sequence shown here is derived from an EMBL/GenBank/DDBJ whole genome shotgun (WGS) entry which is preliminary data.</text>
</comment>
<dbReference type="Proteomes" id="UP000789920">
    <property type="component" value="Unassembled WGS sequence"/>
</dbReference>
<dbReference type="EMBL" id="CAJVQC010137615">
    <property type="protein sequence ID" value="CAG8843264.1"/>
    <property type="molecule type" value="Genomic_DNA"/>
</dbReference>
<organism evidence="1 2">
    <name type="scientific">Racocetra persica</name>
    <dbReference type="NCBI Taxonomy" id="160502"/>
    <lineage>
        <taxon>Eukaryota</taxon>
        <taxon>Fungi</taxon>
        <taxon>Fungi incertae sedis</taxon>
        <taxon>Mucoromycota</taxon>
        <taxon>Glomeromycotina</taxon>
        <taxon>Glomeromycetes</taxon>
        <taxon>Diversisporales</taxon>
        <taxon>Gigasporaceae</taxon>
        <taxon>Racocetra</taxon>
    </lineage>
</organism>
<feature type="non-terminal residue" evidence="1">
    <location>
        <position position="68"/>
    </location>
</feature>
<evidence type="ECO:0000313" key="1">
    <source>
        <dbReference type="EMBL" id="CAG8843264.1"/>
    </source>
</evidence>
<gene>
    <name evidence="1" type="ORF">RPERSI_LOCUS32684</name>
</gene>